<protein>
    <recommendedName>
        <fullName evidence="4">BTB domain-containing protein</fullName>
    </recommendedName>
</protein>
<dbReference type="OrthoDB" id="3238373at2759"/>
<feature type="region of interest" description="Disordered" evidence="1">
    <location>
        <begin position="56"/>
        <end position="141"/>
    </location>
</feature>
<dbReference type="Proteomes" id="UP000006514">
    <property type="component" value="Unassembled WGS sequence"/>
</dbReference>
<dbReference type="AlphaFoldDB" id="J0LKF0"/>
<dbReference type="EMBL" id="JH687793">
    <property type="protein sequence ID" value="EJD41443.1"/>
    <property type="molecule type" value="Genomic_DNA"/>
</dbReference>
<dbReference type="InParanoid" id="J0LKF0"/>
<proteinExistence type="predicted"/>
<sequence>MSQAHSISLDLAASNYYYDDSTVMIHVGQEVFKICRSRLTQRSPVFRELFGLPQPAPYPSPPLEDVPVKTPPTPLGSFEWDRPAVSLTRDPPESSELSEELVCAPPAENMQNPPDVPLPPSPSPSGSPPPPDSPVASSERSAPIVLISSPSSVEGSEPLVVHLHNDPDDFRHYLWAIHADFIDAEAFRLQPASPLKCAKLLGIASVAHMYEVTAMADHCVEGALAMLESQNFHIDDSLASRVIHTSRRWVDRPEVLSRARLILREAMRSQRVDILAAILIAEPLDDRELLGWGYYYLLCRGKEHWGSDARVRLIDRRRLLSGAFALATKWRDLCRLYNLTARGNSEHLAAWAIFDKISASYYSYGSSQHLRADIERNLYSFFDPDPWEL</sequence>
<dbReference type="Gene3D" id="3.30.710.10">
    <property type="entry name" value="Potassium Channel Kv1.1, Chain A"/>
    <property type="match status" value="1"/>
</dbReference>
<reference evidence="3" key="1">
    <citation type="journal article" date="2012" name="Science">
        <title>The Paleozoic origin of enzymatic lignin decomposition reconstructed from 31 fungal genomes.</title>
        <authorList>
            <person name="Floudas D."/>
            <person name="Binder M."/>
            <person name="Riley R."/>
            <person name="Barry K."/>
            <person name="Blanchette R.A."/>
            <person name="Henrissat B."/>
            <person name="Martinez A.T."/>
            <person name="Otillar R."/>
            <person name="Spatafora J.W."/>
            <person name="Yadav J.S."/>
            <person name="Aerts A."/>
            <person name="Benoit I."/>
            <person name="Boyd A."/>
            <person name="Carlson A."/>
            <person name="Copeland A."/>
            <person name="Coutinho P.M."/>
            <person name="de Vries R.P."/>
            <person name="Ferreira P."/>
            <person name="Findley K."/>
            <person name="Foster B."/>
            <person name="Gaskell J."/>
            <person name="Glotzer D."/>
            <person name="Gorecki P."/>
            <person name="Heitman J."/>
            <person name="Hesse C."/>
            <person name="Hori C."/>
            <person name="Igarashi K."/>
            <person name="Jurgens J.A."/>
            <person name="Kallen N."/>
            <person name="Kersten P."/>
            <person name="Kohler A."/>
            <person name="Kuees U."/>
            <person name="Kumar T.K.A."/>
            <person name="Kuo A."/>
            <person name="LaButti K."/>
            <person name="Larrondo L.F."/>
            <person name="Lindquist E."/>
            <person name="Ling A."/>
            <person name="Lombard V."/>
            <person name="Lucas S."/>
            <person name="Lundell T."/>
            <person name="Martin R."/>
            <person name="McLaughlin D.J."/>
            <person name="Morgenstern I."/>
            <person name="Morin E."/>
            <person name="Murat C."/>
            <person name="Nagy L.G."/>
            <person name="Nolan M."/>
            <person name="Ohm R.A."/>
            <person name="Patyshakuliyeva A."/>
            <person name="Rokas A."/>
            <person name="Ruiz-Duenas F.J."/>
            <person name="Sabat G."/>
            <person name="Salamov A."/>
            <person name="Samejima M."/>
            <person name="Schmutz J."/>
            <person name="Slot J.C."/>
            <person name="St John F."/>
            <person name="Stenlid J."/>
            <person name="Sun H."/>
            <person name="Sun S."/>
            <person name="Syed K."/>
            <person name="Tsang A."/>
            <person name="Wiebenga A."/>
            <person name="Young D."/>
            <person name="Pisabarro A."/>
            <person name="Eastwood D.C."/>
            <person name="Martin F."/>
            <person name="Cullen D."/>
            <person name="Grigoriev I.V."/>
            <person name="Hibbett D.S."/>
        </authorList>
    </citation>
    <scope>NUCLEOTIDE SEQUENCE [LARGE SCALE GENOMIC DNA]</scope>
    <source>
        <strain evidence="3">TFB10046</strain>
    </source>
</reference>
<organism evidence="2 3">
    <name type="scientific">Auricularia subglabra (strain TFB-10046 / SS5)</name>
    <name type="common">White-rot fungus</name>
    <name type="synonym">Auricularia delicata (strain TFB10046)</name>
    <dbReference type="NCBI Taxonomy" id="717982"/>
    <lineage>
        <taxon>Eukaryota</taxon>
        <taxon>Fungi</taxon>
        <taxon>Dikarya</taxon>
        <taxon>Basidiomycota</taxon>
        <taxon>Agaricomycotina</taxon>
        <taxon>Agaricomycetes</taxon>
        <taxon>Auriculariales</taxon>
        <taxon>Auriculariaceae</taxon>
        <taxon>Auricularia</taxon>
    </lineage>
</organism>
<evidence type="ECO:0000256" key="1">
    <source>
        <dbReference type="SAM" id="MobiDB-lite"/>
    </source>
</evidence>
<dbReference type="InterPro" id="IPR011333">
    <property type="entry name" value="SKP1/BTB/POZ_sf"/>
</dbReference>
<feature type="compositionally biased region" description="Pro residues" evidence="1">
    <location>
        <begin position="114"/>
        <end position="133"/>
    </location>
</feature>
<gene>
    <name evidence="2" type="ORF">AURDEDRAFT_186587</name>
</gene>
<evidence type="ECO:0008006" key="4">
    <source>
        <dbReference type="Google" id="ProtNLM"/>
    </source>
</evidence>
<keyword evidence="3" id="KW-1185">Reference proteome</keyword>
<name>J0LKF0_AURST</name>
<accession>J0LKF0</accession>
<dbReference type="SUPFAM" id="SSF54695">
    <property type="entry name" value="POZ domain"/>
    <property type="match status" value="1"/>
</dbReference>
<dbReference type="KEGG" id="adl:AURDEDRAFT_186587"/>
<feature type="compositionally biased region" description="Pro residues" evidence="1">
    <location>
        <begin position="56"/>
        <end position="74"/>
    </location>
</feature>
<evidence type="ECO:0000313" key="2">
    <source>
        <dbReference type="EMBL" id="EJD41443.1"/>
    </source>
</evidence>
<evidence type="ECO:0000313" key="3">
    <source>
        <dbReference type="Proteomes" id="UP000006514"/>
    </source>
</evidence>